<feature type="compositionally biased region" description="Polar residues" evidence="5">
    <location>
        <begin position="361"/>
        <end position="373"/>
    </location>
</feature>
<dbReference type="GO" id="GO:0003677">
    <property type="term" value="F:DNA binding"/>
    <property type="evidence" value="ECO:0007669"/>
    <property type="project" value="UniProtKB-KW"/>
</dbReference>
<dbReference type="Proteomes" id="UP000287972">
    <property type="component" value="Unassembled WGS sequence"/>
</dbReference>
<keyword evidence="2" id="KW-0805">Transcription regulation</keyword>
<gene>
    <name evidence="6" type="ORF">CEP51_007490</name>
</gene>
<keyword evidence="3" id="KW-0238">DNA-binding</keyword>
<feature type="region of interest" description="Disordered" evidence="5">
    <location>
        <begin position="261"/>
        <end position="296"/>
    </location>
</feature>
<reference evidence="6 7" key="1">
    <citation type="submission" date="2017-06" db="EMBL/GenBank/DDBJ databases">
        <title>Comparative genomic analysis of Ambrosia Fusariam Clade fungi.</title>
        <authorList>
            <person name="Stajich J.E."/>
            <person name="Carrillo J."/>
            <person name="Kijimoto T."/>
            <person name="Eskalen A."/>
            <person name="O'Donnell K."/>
            <person name="Kasson M."/>
        </authorList>
    </citation>
    <scope>NUCLEOTIDE SEQUENCE [LARGE SCALE GENOMIC DNA]</scope>
    <source>
        <strain evidence="6 7">NRRL62606</strain>
    </source>
</reference>
<protein>
    <submittedName>
        <fullName evidence="6">Uncharacterized protein</fullName>
    </submittedName>
</protein>
<evidence type="ECO:0000256" key="1">
    <source>
        <dbReference type="ARBA" id="ARBA00022833"/>
    </source>
</evidence>
<dbReference type="CDD" id="cd12148">
    <property type="entry name" value="fungal_TF_MHR"/>
    <property type="match status" value="1"/>
</dbReference>
<accession>A0A428RP12</accession>
<comment type="caution">
    <text evidence="6">The sequence shown here is derived from an EMBL/GenBank/DDBJ whole genome shotgun (WGS) entry which is preliminary data.</text>
</comment>
<keyword evidence="1" id="KW-0862">Zinc</keyword>
<evidence type="ECO:0000256" key="3">
    <source>
        <dbReference type="ARBA" id="ARBA00023125"/>
    </source>
</evidence>
<evidence type="ECO:0000313" key="7">
    <source>
        <dbReference type="Proteomes" id="UP000287972"/>
    </source>
</evidence>
<keyword evidence="4" id="KW-0804">Transcription</keyword>
<evidence type="ECO:0000256" key="5">
    <source>
        <dbReference type="SAM" id="MobiDB-lite"/>
    </source>
</evidence>
<feature type="region of interest" description="Disordered" evidence="5">
    <location>
        <begin position="546"/>
        <end position="565"/>
    </location>
</feature>
<evidence type="ECO:0000256" key="4">
    <source>
        <dbReference type="ARBA" id="ARBA00023163"/>
    </source>
</evidence>
<feature type="compositionally biased region" description="Polar residues" evidence="5">
    <location>
        <begin position="546"/>
        <end position="560"/>
    </location>
</feature>
<feature type="region of interest" description="Disordered" evidence="5">
    <location>
        <begin position="358"/>
        <end position="377"/>
    </location>
</feature>
<proteinExistence type="predicted"/>
<feature type="region of interest" description="Disordered" evidence="5">
    <location>
        <begin position="107"/>
        <end position="130"/>
    </location>
</feature>
<dbReference type="EMBL" id="NKCL01000179">
    <property type="protein sequence ID" value="RSL79281.1"/>
    <property type="molecule type" value="Genomic_DNA"/>
</dbReference>
<dbReference type="PANTHER" id="PTHR47663">
    <property type="entry name" value="XYLANOLYTIC TRANSCRIPTIONAL ACTIVATOR XLNR-RELATED"/>
    <property type="match status" value="1"/>
</dbReference>
<keyword evidence="7" id="KW-1185">Reference proteome</keyword>
<evidence type="ECO:0000256" key="2">
    <source>
        <dbReference type="ARBA" id="ARBA00023015"/>
    </source>
</evidence>
<dbReference type="PANTHER" id="PTHR47663:SF1">
    <property type="entry name" value="XYLANOLYTIC TRANSCRIPTIONAL ACTIVATOR XLNR-RELATED"/>
    <property type="match status" value="1"/>
</dbReference>
<feature type="region of interest" description="Disordered" evidence="5">
    <location>
        <begin position="1"/>
        <end position="27"/>
    </location>
</feature>
<dbReference type="InterPro" id="IPR051439">
    <property type="entry name" value="XlnR/Xlr1"/>
</dbReference>
<feature type="compositionally biased region" description="Polar residues" evidence="5">
    <location>
        <begin position="261"/>
        <end position="273"/>
    </location>
</feature>
<dbReference type="AlphaFoldDB" id="A0A428RP12"/>
<name>A0A428RP12_9HYPO</name>
<sequence length="701" mass="76685">MAQRSLNAENLVITPPSPTTRRYESQSGNLAPGIACQMDDTLAGPTSAEEPVLNVNSGASALDQFDFGMASSFAFTQLDDSFTQRAYQLTHETEAWQGLFQNNSASPRSLARVTSPEETSGHDPSLTGISSPSIARQAVFDRHPWKFPVATKYPSLNPLSPYLPGTFSASLVDGLLEAYLADVSDHVPIPSSPLLLSHLFRRCSILSLDKPRCCTPALLASMLLVAAHTTESPFFGFTPNVRSRLCAQLLHLTVRLLNGSMQRRSPTSPSHASGTFLDQPRNAYQRPERSSENTTVSGSIRSYIDNIVTHIHIGLVNDAAELKPRGSHWWHTAFQLAKDYKLNRDARLLTEVLEAVEGTREPSSASTNNSTVESGMETHHNIPDAEHDTPIDVDHDAVIEHDPSDSVIATLEELEERQRVWWMLYVWDKQMALRYNSPLVLKDAECRNVFVLLSDADWQSMPLSSCATGETLSLRLKITGPGRQKGIPHLCCDGSALGMLLPFMCILGQVMDLHHMRNHPRASAAQTNLLVEAFTTNIQTQLSQVATSIDPSSPTSNTVQEAGGNSRINRHKRAANLQARFMFHSISALLGSRLDMPTMLNDETGYAASPAFETSLSHAVSAASSLQEIPLMDLDQYIKPPFFGILLFHGASIVYVTAALQKTTTSGAVVAACETYARALEAAVSNFHSESLVGFHDVKLL</sequence>
<organism evidence="6 7">
    <name type="scientific">Fusarium floridanum</name>
    <dbReference type="NCBI Taxonomy" id="1325733"/>
    <lineage>
        <taxon>Eukaryota</taxon>
        <taxon>Fungi</taxon>
        <taxon>Dikarya</taxon>
        <taxon>Ascomycota</taxon>
        <taxon>Pezizomycotina</taxon>
        <taxon>Sordariomycetes</taxon>
        <taxon>Hypocreomycetidae</taxon>
        <taxon>Hypocreales</taxon>
        <taxon>Nectriaceae</taxon>
        <taxon>Fusarium</taxon>
        <taxon>Fusarium solani species complex</taxon>
    </lineage>
</organism>
<evidence type="ECO:0000313" key="6">
    <source>
        <dbReference type="EMBL" id="RSL79281.1"/>
    </source>
</evidence>